<gene>
    <name evidence="3" type="ORF">CKO42_10050</name>
</gene>
<evidence type="ECO:0000259" key="2">
    <source>
        <dbReference type="Pfam" id="PF03190"/>
    </source>
</evidence>
<organism evidence="3 4">
    <name type="scientific">Lamprobacter modestohalophilus</name>
    <dbReference type="NCBI Taxonomy" id="1064514"/>
    <lineage>
        <taxon>Bacteria</taxon>
        <taxon>Pseudomonadati</taxon>
        <taxon>Pseudomonadota</taxon>
        <taxon>Gammaproteobacteria</taxon>
        <taxon>Chromatiales</taxon>
        <taxon>Chromatiaceae</taxon>
        <taxon>Lamprobacter</taxon>
    </lineage>
</organism>
<dbReference type="PIRSF" id="PIRSF006402">
    <property type="entry name" value="UCP006402_thioredoxin"/>
    <property type="match status" value="1"/>
</dbReference>
<feature type="domain" description="Spermatogenesis-associated protein 20-like TRX" evidence="2">
    <location>
        <begin position="17"/>
        <end position="179"/>
    </location>
</feature>
<keyword evidence="4" id="KW-1185">Reference proteome</keyword>
<evidence type="ECO:0000313" key="3">
    <source>
        <dbReference type="EMBL" id="MBK1618769.1"/>
    </source>
</evidence>
<dbReference type="InterPro" id="IPR024705">
    <property type="entry name" value="Ssp411"/>
</dbReference>
<dbReference type="RefSeq" id="WP_200243080.1">
    <property type="nucleotide sequence ID" value="NZ_NRRY01000013.1"/>
</dbReference>
<dbReference type="Pfam" id="PF03190">
    <property type="entry name" value="Thioredox_DsbH"/>
    <property type="match status" value="1"/>
</dbReference>
<dbReference type="Proteomes" id="UP001138768">
    <property type="component" value="Unassembled WGS sequence"/>
</dbReference>
<dbReference type="SUPFAM" id="SSF48208">
    <property type="entry name" value="Six-hairpin glycosidases"/>
    <property type="match status" value="1"/>
</dbReference>
<reference evidence="3 4" key="1">
    <citation type="journal article" date="2020" name="Microorganisms">
        <title>Osmotic Adaptation and Compatible Solute Biosynthesis of Phototrophic Bacteria as Revealed from Genome Analyses.</title>
        <authorList>
            <person name="Imhoff J.F."/>
            <person name="Rahn T."/>
            <person name="Kunzel S."/>
            <person name="Keller A."/>
            <person name="Neulinger S.C."/>
        </authorList>
    </citation>
    <scope>NUCLEOTIDE SEQUENCE [LARGE SCALE GENOMIC DNA]</scope>
    <source>
        <strain evidence="3 4">DSM 25653</strain>
    </source>
</reference>
<evidence type="ECO:0000313" key="4">
    <source>
        <dbReference type="Proteomes" id="UP001138768"/>
    </source>
</evidence>
<dbReference type="InterPro" id="IPR008928">
    <property type="entry name" value="6-hairpin_glycosidase_sf"/>
</dbReference>
<name>A0A9X0W8J5_9GAMM</name>
<feature type="region of interest" description="Disordered" evidence="1">
    <location>
        <begin position="1"/>
        <end position="25"/>
    </location>
</feature>
<feature type="compositionally biased region" description="Polar residues" evidence="1">
    <location>
        <begin position="10"/>
        <end position="25"/>
    </location>
</feature>
<dbReference type="Gene3D" id="3.40.30.10">
    <property type="entry name" value="Glutaredoxin"/>
    <property type="match status" value="1"/>
</dbReference>
<dbReference type="AlphaFoldDB" id="A0A9X0W8J5"/>
<dbReference type="SUPFAM" id="SSF52833">
    <property type="entry name" value="Thioredoxin-like"/>
    <property type="match status" value="1"/>
</dbReference>
<evidence type="ECO:0000256" key="1">
    <source>
        <dbReference type="SAM" id="MobiDB-lite"/>
    </source>
</evidence>
<protein>
    <submittedName>
        <fullName evidence="3">Thioredoxin domain-containing protein</fullName>
    </submittedName>
</protein>
<dbReference type="InterPro" id="IPR012341">
    <property type="entry name" value="6hp_glycosidase-like_sf"/>
</dbReference>
<dbReference type="InterPro" id="IPR036249">
    <property type="entry name" value="Thioredoxin-like_sf"/>
</dbReference>
<dbReference type="PANTHER" id="PTHR42899:SF1">
    <property type="entry name" value="SPERMATOGENESIS-ASSOCIATED PROTEIN 20"/>
    <property type="match status" value="1"/>
</dbReference>
<dbReference type="InterPro" id="IPR004879">
    <property type="entry name" value="Ssp411-like_TRX"/>
</dbReference>
<dbReference type="CDD" id="cd02955">
    <property type="entry name" value="SSP411"/>
    <property type="match status" value="1"/>
</dbReference>
<accession>A0A9X0W8J5</accession>
<proteinExistence type="predicted"/>
<sequence length="733" mass="81771">MSEIDHSAADRSQQPRNRLAETTSPYLQQHAENPVDWWPWCEEALALARSEQKPILLSIGYSACHWCHVMAHESFEDETTAKLMNRLFVNIKVDREERPDLDKIYQTAHQLLAQRTGGWPLTVFLTPDDLAPFFAGTYFPKTQRHGLPSFQELLIGVERAYREKPEAIREQNASLREALSQLDPAPGVMISDLTPLDQARRQLAGSFDKVNGGFGRAPKFPHPTNLELLLRHHAATAAAGSPDQQAREMALFTLERMVRGGMNDQLAGGFCRYSVDDQWMIPHFEKMLYDNGPLLTLCCDAWQLSGDQVSRDGVSCDQISRDQVFRDAALGTADWVIAEMQSEEGGYFSALDADSEGEEGRFYVWDLAEIGARLNADELALIRPLFGLDRAPNFEGRWHLHGYRRLEEVAAERGQQDLEVAKGLLTSAKAKLLAARAERVRPGRDEKVLTAWNALMIKGMLRAGRLLGREDYLDSADRALAFIKATLWRDGRLLAVYKDGRAHLNAYLDDYAFLLDALLERLQTRFQPADLDWAQALAEVLLSQFQDEANGGFYFTAADHEALLLRPKPMADESTPSGNGIAALSLQRLGHLLGEPRYLDATARTLGAAADAIRRLPYAHGTLLMALDEQLSPPEIIVIRGGLLGTEPEAGFGSKGVGYDEIDRWQQLAQRDYAPRRLTLAIPAEFSELPPALAAMHPSERVRAYRCRGTQCDAPIDALDQFEVALISSSTPV</sequence>
<comment type="caution">
    <text evidence="3">The sequence shown here is derived from an EMBL/GenBank/DDBJ whole genome shotgun (WGS) entry which is preliminary data.</text>
</comment>
<dbReference type="EMBL" id="NRRY01000013">
    <property type="protein sequence ID" value="MBK1618769.1"/>
    <property type="molecule type" value="Genomic_DNA"/>
</dbReference>
<dbReference type="GO" id="GO:0005975">
    <property type="term" value="P:carbohydrate metabolic process"/>
    <property type="evidence" value="ECO:0007669"/>
    <property type="project" value="InterPro"/>
</dbReference>
<dbReference type="Gene3D" id="1.50.10.10">
    <property type="match status" value="1"/>
</dbReference>
<dbReference type="PANTHER" id="PTHR42899">
    <property type="entry name" value="SPERMATOGENESIS-ASSOCIATED PROTEIN 20"/>
    <property type="match status" value="1"/>
</dbReference>